<dbReference type="Gene3D" id="2.30.42.10">
    <property type="match status" value="2"/>
</dbReference>
<keyword evidence="1" id="KW-0175">Coiled coil</keyword>
<dbReference type="PANTHER" id="PTHR13865:SF28">
    <property type="entry name" value="POLYCHAETOID, ISOFORM O"/>
    <property type="match status" value="1"/>
</dbReference>
<feature type="domain" description="PDZ" evidence="3">
    <location>
        <begin position="403"/>
        <end position="480"/>
    </location>
</feature>
<evidence type="ECO:0000256" key="1">
    <source>
        <dbReference type="SAM" id="Coils"/>
    </source>
</evidence>
<comment type="caution">
    <text evidence="4">The sequence shown here is derived from an EMBL/GenBank/DDBJ whole genome shotgun (WGS) entry which is preliminary data.</text>
</comment>
<proteinExistence type="predicted"/>
<evidence type="ECO:0000313" key="5">
    <source>
        <dbReference type="Proteomes" id="UP001159427"/>
    </source>
</evidence>
<reference evidence="4 5" key="1">
    <citation type="submission" date="2022-05" db="EMBL/GenBank/DDBJ databases">
        <authorList>
            <consortium name="Genoscope - CEA"/>
            <person name="William W."/>
        </authorList>
    </citation>
    <scope>NUCLEOTIDE SEQUENCE [LARGE SCALE GENOMIC DNA]</scope>
</reference>
<keyword evidence="5" id="KW-1185">Reference proteome</keyword>
<feature type="compositionally biased region" description="Basic and acidic residues" evidence="2">
    <location>
        <begin position="34"/>
        <end position="43"/>
    </location>
</feature>
<dbReference type="Pfam" id="PF00595">
    <property type="entry name" value="PDZ"/>
    <property type="match status" value="1"/>
</dbReference>
<feature type="compositionally biased region" description="Basic and acidic residues" evidence="2">
    <location>
        <begin position="1"/>
        <end position="24"/>
    </location>
</feature>
<dbReference type="SMART" id="SM00228">
    <property type="entry name" value="PDZ"/>
    <property type="match status" value="3"/>
</dbReference>
<dbReference type="InterPro" id="IPR036034">
    <property type="entry name" value="PDZ_sf"/>
</dbReference>
<dbReference type="InterPro" id="IPR036028">
    <property type="entry name" value="SH3-like_dom_sf"/>
</dbReference>
<feature type="region of interest" description="Disordered" evidence="2">
    <location>
        <begin position="1"/>
        <end position="44"/>
    </location>
</feature>
<dbReference type="Proteomes" id="UP001159427">
    <property type="component" value="Unassembled WGS sequence"/>
</dbReference>
<feature type="coiled-coil region" evidence="1">
    <location>
        <begin position="75"/>
        <end position="158"/>
    </location>
</feature>
<sequence>QVKSERDDLTRKLKRREEAVEARQESSLLSEQVEITRHERSESMFEQSALMRDKFEKEVSVRKISAELTKSQQRNIEMDAKVTSLEEKSETYKKERDHAKEQWRQSVKERKRLHREIAAIVQARDEAIQKCFSTAEQLEKLKEEYNHLLNRLAKTGLSANNSSELSIPCSLKECRFCAGDTPEGVESPDTSFTESEEVRVSVEKDDPLDSIKLARVSISGRPCTAITDIDKAFGTARNIRKYDEVVSINDIPVSESDQNLVKSLLDGAVTTLNMVLRRPVGSCQVNLDLDLKIPKKHKTVLRSRDLPSVGHWTNEIARCVVLRSRDLPSVGYCTNEIAPYVVLRSRDLPSVRIWTNEIAPYVVLKSSDLPSAGHWTNDIVPIVVLRSRDLPSVGHWTNEIAPYVVLGSKDLPSVGLGFECGLYVKALKDSCISEDQNKLEIGDYVMKINGKHLDKIIASSVEKVSKKNGDKLKLHVSRTIQAKPGMCEFKTCNATDSESESVVLRRLPRCNGDNRLSLISNDSSISRDSKFSMNSSAGSMSSNNESSLADSTSDLYGNRYPVYGLFLSDRHKTGSGIYIPASDSQLETIVADDWPDARTVTSADDSQDASDAKESDACDYGTLKRNSRAPVNRKFVSTSQLQSGTFLTPTLDGTLHRAQSTITAVRVDDDGLSSSIIRSSTCGAIVPVGESPRVIRLEKKPLDGLGLEVSGGYRVGIYVIELLENSVCKAAGLQVGDRLFKLNSYDLTRATLDHATRIVRLLSTCTYLRIEAQLVSNYKDILEDKPYDSLYVRTIHPYKAMSPDELSFTVGETLHVINTRANYDQARQSWKWVAQRMRKDTKVLEEGLVPCMGSIPEHVESSVLSQTLQRFDSESEERMSDDAPSTLKRASTDRRSIIQRYRKLMKRESREFAHNTDENGNTNKVMFYEILSKISD</sequence>
<feature type="domain" description="PDZ" evidence="3">
    <location>
        <begin position="694"/>
        <end position="760"/>
    </location>
</feature>
<evidence type="ECO:0000259" key="3">
    <source>
        <dbReference type="PROSITE" id="PS50106"/>
    </source>
</evidence>
<accession>A0ABN8T172</accession>
<feature type="region of interest" description="Disordered" evidence="2">
    <location>
        <begin position="870"/>
        <end position="892"/>
    </location>
</feature>
<organism evidence="4 5">
    <name type="scientific">Porites evermanni</name>
    <dbReference type="NCBI Taxonomy" id="104178"/>
    <lineage>
        <taxon>Eukaryota</taxon>
        <taxon>Metazoa</taxon>
        <taxon>Cnidaria</taxon>
        <taxon>Anthozoa</taxon>
        <taxon>Hexacorallia</taxon>
        <taxon>Scleractinia</taxon>
        <taxon>Fungiina</taxon>
        <taxon>Poritidae</taxon>
        <taxon>Porites</taxon>
    </lineage>
</organism>
<name>A0ABN8T172_9CNID</name>
<dbReference type="PANTHER" id="PTHR13865">
    <property type="entry name" value="TIGHT JUNCTION PROTEIN"/>
    <property type="match status" value="1"/>
</dbReference>
<feature type="compositionally biased region" description="Basic and acidic residues" evidence="2">
    <location>
        <begin position="871"/>
        <end position="881"/>
    </location>
</feature>
<feature type="non-terminal residue" evidence="4">
    <location>
        <position position="1"/>
    </location>
</feature>
<dbReference type="Gene3D" id="2.30.30.40">
    <property type="entry name" value="SH3 Domains"/>
    <property type="match status" value="1"/>
</dbReference>
<feature type="compositionally biased region" description="Low complexity" evidence="2">
    <location>
        <begin position="531"/>
        <end position="550"/>
    </location>
</feature>
<dbReference type="SUPFAM" id="SSF50044">
    <property type="entry name" value="SH3-domain"/>
    <property type="match status" value="1"/>
</dbReference>
<dbReference type="InterPro" id="IPR001478">
    <property type="entry name" value="PDZ"/>
</dbReference>
<evidence type="ECO:0000313" key="4">
    <source>
        <dbReference type="EMBL" id="CAH3197016.1"/>
    </source>
</evidence>
<dbReference type="EMBL" id="CALNXI010005136">
    <property type="protein sequence ID" value="CAH3197016.1"/>
    <property type="molecule type" value="Genomic_DNA"/>
</dbReference>
<evidence type="ECO:0000256" key="2">
    <source>
        <dbReference type="SAM" id="MobiDB-lite"/>
    </source>
</evidence>
<gene>
    <name evidence="4" type="ORF">PEVE_00034182</name>
</gene>
<feature type="region of interest" description="Disordered" evidence="2">
    <location>
        <begin position="526"/>
        <end position="550"/>
    </location>
</feature>
<dbReference type="SUPFAM" id="SSF50156">
    <property type="entry name" value="PDZ domain-like"/>
    <property type="match status" value="2"/>
</dbReference>
<dbReference type="CDD" id="cd00136">
    <property type="entry name" value="PDZ_canonical"/>
    <property type="match status" value="1"/>
</dbReference>
<dbReference type="PROSITE" id="PS50106">
    <property type="entry name" value="PDZ"/>
    <property type="match status" value="2"/>
</dbReference>
<protein>
    <recommendedName>
        <fullName evidence="3">PDZ domain-containing protein</fullName>
    </recommendedName>
</protein>